<sequence length="97" mass="10985">MSIPVLPLTRLCEVNGVSVKFIHLGKGTGLVSRNLRSSFLVLLRSWRQELSANAKCCCKKHPSKTRGRPRRCTRLDLNSLWVLQQMILTARNIDILA</sequence>
<proteinExistence type="predicted"/>
<evidence type="ECO:0000313" key="1">
    <source>
        <dbReference type="EMBL" id="KAL2631272.1"/>
    </source>
</evidence>
<name>A0ABD1YNJ2_9MARC</name>
<dbReference type="AlphaFoldDB" id="A0ABD1YNJ2"/>
<protein>
    <submittedName>
        <fullName evidence="1">Uncharacterized protein</fullName>
    </submittedName>
</protein>
<organism evidence="1 2">
    <name type="scientific">Riccia fluitans</name>
    <dbReference type="NCBI Taxonomy" id="41844"/>
    <lineage>
        <taxon>Eukaryota</taxon>
        <taxon>Viridiplantae</taxon>
        <taxon>Streptophyta</taxon>
        <taxon>Embryophyta</taxon>
        <taxon>Marchantiophyta</taxon>
        <taxon>Marchantiopsida</taxon>
        <taxon>Marchantiidae</taxon>
        <taxon>Marchantiales</taxon>
        <taxon>Ricciaceae</taxon>
        <taxon>Riccia</taxon>
    </lineage>
</organism>
<keyword evidence="2" id="KW-1185">Reference proteome</keyword>
<accession>A0ABD1YNJ2</accession>
<gene>
    <name evidence="1" type="ORF">R1flu_015958</name>
</gene>
<dbReference type="EMBL" id="JBHFFA010000004">
    <property type="protein sequence ID" value="KAL2631272.1"/>
    <property type="molecule type" value="Genomic_DNA"/>
</dbReference>
<reference evidence="1 2" key="1">
    <citation type="submission" date="2024-09" db="EMBL/GenBank/DDBJ databases">
        <title>Chromosome-scale assembly of Riccia fluitans.</title>
        <authorList>
            <person name="Paukszto L."/>
            <person name="Sawicki J."/>
            <person name="Karawczyk K."/>
            <person name="Piernik-Szablinska J."/>
            <person name="Szczecinska M."/>
            <person name="Mazdziarz M."/>
        </authorList>
    </citation>
    <scope>NUCLEOTIDE SEQUENCE [LARGE SCALE GENOMIC DNA]</scope>
    <source>
        <strain evidence="1">Rf_01</strain>
        <tissue evidence="1">Aerial parts of the thallus</tissue>
    </source>
</reference>
<evidence type="ECO:0000313" key="2">
    <source>
        <dbReference type="Proteomes" id="UP001605036"/>
    </source>
</evidence>
<dbReference type="Proteomes" id="UP001605036">
    <property type="component" value="Unassembled WGS sequence"/>
</dbReference>
<comment type="caution">
    <text evidence="1">The sequence shown here is derived from an EMBL/GenBank/DDBJ whole genome shotgun (WGS) entry which is preliminary data.</text>
</comment>